<evidence type="ECO:0000313" key="3">
    <source>
        <dbReference type="Proteomes" id="UP000193749"/>
    </source>
</evidence>
<dbReference type="InterPro" id="IPR029016">
    <property type="entry name" value="GAF-like_dom_sf"/>
</dbReference>
<gene>
    <name evidence="2" type="ORF">HA50_24010</name>
</gene>
<dbReference type="PANTHER" id="PTHR33744">
    <property type="entry name" value="CARBOHYDRATE DIACID REGULATOR"/>
    <property type="match status" value="1"/>
</dbReference>
<dbReference type="OrthoDB" id="9792148at2"/>
<dbReference type="InterPro" id="IPR051448">
    <property type="entry name" value="CdaR-like_regulators"/>
</dbReference>
<name>A0A1X1ELF4_PANCY</name>
<evidence type="ECO:0000313" key="2">
    <source>
        <dbReference type="EMBL" id="ORM89672.1"/>
    </source>
</evidence>
<reference evidence="2 3" key="1">
    <citation type="journal article" date="2017" name="Antonie Van Leeuwenhoek">
        <title>Phylogenomic resolution of the bacterial genus Pantoea and its relationship with Erwinia and Tatumella.</title>
        <authorList>
            <person name="Palmer M."/>
            <person name="Steenkamp E.T."/>
            <person name="Coetzee M.P."/>
            <person name="Chan W.Y."/>
            <person name="van Zyl E."/>
            <person name="De Maayer P."/>
            <person name="Coutinho T.A."/>
            <person name="Blom J."/>
            <person name="Smits T.H."/>
            <person name="Duffy B."/>
            <person name="Venter S.N."/>
        </authorList>
    </citation>
    <scope>NUCLEOTIDE SEQUENCE [LARGE SCALE GENOMIC DNA]</scope>
    <source>
        <strain evidence="2 3">LMG 2657</strain>
    </source>
</reference>
<dbReference type="SUPFAM" id="SSF55781">
    <property type="entry name" value="GAF domain-like"/>
    <property type="match status" value="1"/>
</dbReference>
<organism evidence="2 3">
    <name type="scientific">Pantoea cypripedii</name>
    <name type="common">Pectobacterium cypripedii</name>
    <name type="synonym">Erwinia cypripedii</name>
    <dbReference type="NCBI Taxonomy" id="55209"/>
    <lineage>
        <taxon>Bacteria</taxon>
        <taxon>Pseudomonadati</taxon>
        <taxon>Pseudomonadota</taxon>
        <taxon>Gammaproteobacteria</taxon>
        <taxon>Enterobacterales</taxon>
        <taxon>Erwiniaceae</taxon>
        <taxon>Pantoea</taxon>
    </lineage>
</organism>
<comment type="caution">
    <text evidence="2">The sequence shown here is derived from an EMBL/GenBank/DDBJ whole genome shotgun (WGS) entry which is preliminary data.</text>
</comment>
<dbReference type="InterPro" id="IPR042070">
    <property type="entry name" value="PucR_C-HTH_sf"/>
</dbReference>
<dbReference type="SMART" id="SM00065">
    <property type="entry name" value="GAF"/>
    <property type="match status" value="1"/>
</dbReference>
<dbReference type="EMBL" id="MLJI01000002">
    <property type="protein sequence ID" value="ORM89672.1"/>
    <property type="molecule type" value="Genomic_DNA"/>
</dbReference>
<dbReference type="InterPro" id="IPR003018">
    <property type="entry name" value="GAF"/>
</dbReference>
<protein>
    <recommendedName>
        <fullName evidence="1">GAF domain-containing protein</fullName>
    </recommendedName>
</protein>
<dbReference type="Gene3D" id="3.30.450.40">
    <property type="match status" value="1"/>
</dbReference>
<dbReference type="Gene3D" id="1.10.10.2840">
    <property type="entry name" value="PucR C-terminal helix-turn-helix domain"/>
    <property type="match status" value="1"/>
</dbReference>
<dbReference type="RefSeq" id="WP_084879390.1">
    <property type="nucleotide sequence ID" value="NZ_JAGGMY010000005.1"/>
</dbReference>
<dbReference type="STRING" id="55209.HA50_24010"/>
<sequence>MYEDTHSVAVPDHASAITSIVQRYYPQAQVNVSHSARRYDDALKDADENIDERNESYILSHQILSREIIIEAVCLYIDSLKINIKNIDNEPENGYVHALINDIKVYFLSGVIKYQNFMFRKVSDNTWHLASGLSHEVILQHVIEGALKTIPHSDAAIFRIYDQEKNLLIPVAMLGFENNYYEYAVTPQQSISGKAFESRSSILVNSREEILNSFTEHSTVRESIMKNNPIANALLCVPVLDQQTCYGTLTILSLKRHSVFNSLAVSLLETFASQVALAWRNARLYDEKAASLREVEMLKSQLEKQNRLLKVSVDLHADMINLSTKFNRLDEFIEQLSARVNSAMSYIDILGHRYFNARSQHYSWDTLSQLHKAHDNTSNVITEGECLIYPLINDDFLVGFIIINGYDIDELNAVIAARIRDFVVMEIMKRTSAVIITHKKIAFIFQEIIRYGLSARHERSLLDNGFHFKNWIMCIRLSPFNTELNDLAFITIKNHLVGKTGLNHSAFYVENNEVVIFHAENTNGKLNILEEKIREDHYLQHNFQVGLSPITTKENIVISHQQAGTALDVLKTRQRPGILNFSNTGIERLFTKHNSEELKTFISDILSPVLDTGDKGAVLIATLQSYLKNSQSTVLTAKELNIHINTLYQRLRKFETLTNLSLTNPDDFLMISLSCHMNRIYS</sequence>
<keyword evidence="3" id="KW-1185">Reference proteome</keyword>
<dbReference type="InterPro" id="IPR025736">
    <property type="entry name" value="PucR_C-HTH_dom"/>
</dbReference>
<dbReference type="Proteomes" id="UP000193749">
    <property type="component" value="Unassembled WGS sequence"/>
</dbReference>
<evidence type="ECO:0000259" key="1">
    <source>
        <dbReference type="SMART" id="SM00065"/>
    </source>
</evidence>
<proteinExistence type="predicted"/>
<feature type="domain" description="GAF" evidence="1">
    <location>
        <begin position="134"/>
        <end position="289"/>
    </location>
</feature>
<dbReference type="Pfam" id="PF13556">
    <property type="entry name" value="HTH_30"/>
    <property type="match status" value="1"/>
</dbReference>
<accession>A0A1X1ELF4</accession>
<dbReference type="Pfam" id="PF13185">
    <property type="entry name" value="GAF_2"/>
    <property type="match status" value="1"/>
</dbReference>
<dbReference type="AlphaFoldDB" id="A0A1X1ELF4"/>